<dbReference type="EMBL" id="LT598468">
    <property type="protein sequence ID" value="SCV03646.1"/>
    <property type="molecule type" value="Genomic_DNA"/>
</dbReference>
<accession>A0A1G4KGV9</accession>
<gene>
    <name evidence="2" type="ORF">LAMI_0H09824G</name>
</gene>
<evidence type="ECO:0000313" key="2">
    <source>
        <dbReference type="EMBL" id="SCV03646.1"/>
    </source>
</evidence>
<dbReference type="AlphaFoldDB" id="A0A1G4KGV9"/>
<evidence type="ECO:0000313" key="3">
    <source>
        <dbReference type="Proteomes" id="UP000191024"/>
    </source>
</evidence>
<dbReference type="Proteomes" id="UP000191024">
    <property type="component" value="Chromosome H"/>
</dbReference>
<dbReference type="STRING" id="1230905.A0A1G4KGV9"/>
<name>A0A1G4KGV9_9SACH</name>
<protein>
    <submittedName>
        <fullName evidence="2">LAMI_0H09824g1_1</fullName>
    </submittedName>
</protein>
<feature type="region of interest" description="Disordered" evidence="1">
    <location>
        <begin position="1"/>
        <end position="141"/>
    </location>
</feature>
<organism evidence="2 3">
    <name type="scientific">Lachancea mirantina</name>
    <dbReference type="NCBI Taxonomy" id="1230905"/>
    <lineage>
        <taxon>Eukaryota</taxon>
        <taxon>Fungi</taxon>
        <taxon>Dikarya</taxon>
        <taxon>Ascomycota</taxon>
        <taxon>Saccharomycotina</taxon>
        <taxon>Saccharomycetes</taxon>
        <taxon>Saccharomycetales</taxon>
        <taxon>Saccharomycetaceae</taxon>
        <taxon>Lachancea</taxon>
    </lineage>
</organism>
<evidence type="ECO:0000256" key="1">
    <source>
        <dbReference type="SAM" id="MobiDB-lite"/>
    </source>
</evidence>
<dbReference type="OrthoDB" id="4065577at2759"/>
<reference evidence="3" key="1">
    <citation type="submission" date="2016-03" db="EMBL/GenBank/DDBJ databases">
        <authorList>
            <person name="Devillers H."/>
        </authorList>
    </citation>
    <scope>NUCLEOTIDE SEQUENCE [LARGE SCALE GENOMIC DNA]</scope>
</reference>
<proteinExistence type="predicted"/>
<sequence>MSETLRKRGRPPLRKDYKDPMKSPMAHSSMQMQKMGLAFSKPLMKVNAAGYSSPSPRKRHSNSWSESPLIGSAGPTKNGRYRGVLLATPAKRARTDISSSPLTPSDELFSSESRKRELRSSPIEFETDESSTKKKSVSAWADPTRPLEPSFKFSLCVGQDGKATIATPAGIDGSADAVPAVNDKEPVGPTASFDRGKVLGLLKKMKSTRRDVSIINHTRNSTDRTTPSIKPSEVFTGFIPVSPRQHSDLLPMPSTPQGSSGFQFKLGFTPNAGIDEVLDGCTKTGDTEAPKEFGKNLSQASSFIFKLSSGDPLLMTDEPNAEYFLAHQINAPAEGTHQQLMGSSRKQYSLFNSPPAPPGFNTSFSKLDGLGYRQATATYMVADSRPVSSRLSVPSTPIDQANDYALSIQCTPLIQQTMNGSLNRPISDAFEQRPQRTTEPPKAWDQDDARVALRKLIGGSE</sequence>
<keyword evidence="3" id="KW-1185">Reference proteome</keyword>